<accession>A0AAV4XLU4</accession>
<dbReference type="Proteomes" id="UP001054945">
    <property type="component" value="Unassembled WGS sequence"/>
</dbReference>
<organism evidence="1 2">
    <name type="scientific">Caerostris extrusa</name>
    <name type="common">Bark spider</name>
    <name type="synonym">Caerostris bankana</name>
    <dbReference type="NCBI Taxonomy" id="172846"/>
    <lineage>
        <taxon>Eukaryota</taxon>
        <taxon>Metazoa</taxon>
        <taxon>Ecdysozoa</taxon>
        <taxon>Arthropoda</taxon>
        <taxon>Chelicerata</taxon>
        <taxon>Arachnida</taxon>
        <taxon>Araneae</taxon>
        <taxon>Araneomorphae</taxon>
        <taxon>Entelegynae</taxon>
        <taxon>Araneoidea</taxon>
        <taxon>Araneidae</taxon>
        <taxon>Caerostris</taxon>
    </lineage>
</organism>
<dbReference type="EMBL" id="BPLR01000417">
    <property type="protein sequence ID" value="GIY94698.1"/>
    <property type="molecule type" value="Genomic_DNA"/>
</dbReference>
<comment type="caution">
    <text evidence="1">The sequence shown here is derived from an EMBL/GenBank/DDBJ whole genome shotgun (WGS) entry which is preliminary data.</text>
</comment>
<reference evidence="1 2" key="1">
    <citation type="submission" date="2021-06" db="EMBL/GenBank/DDBJ databases">
        <title>Caerostris extrusa draft genome.</title>
        <authorList>
            <person name="Kono N."/>
            <person name="Arakawa K."/>
        </authorList>
    </citation>
    <scope>NUCLEOTIDE SEQUENCE [LARGE SCALE GENOMIC DNA]</scope>
</reference>
<evidence type="ECO:0000313" key="1">
    <source>
        <dbReference type="EMBL" id="GIY94698.1"/>
    </source>
</evidence>
<sequence length="79" mass="8984">MAEMELEGAEGERTFSGPVEVPLQSSNEIFILKKKKTRCQEIITTQANMKCWKLNWPLPTTGMEQLKMLHKDIARCGST</sequence>
<dbReference type="AlphaFoldDB" id="A0AAV4XLU4"/>
<evidence type="ECO:0000313" key="2">
    <source>
        <dbReference type="Proteomes" id="UP001054945"/>
    </source>
</evidence>
<gene>
    <name evidence="1" type="ORF">CEXT_750061</name>
</gene>
<keyword evidence="2" id="KW-1185">Reference proteome</keyword>
<name>A0AAV4XLU4_CAEEX</name>
<protein>
    <submittedName>
        <fullName evidence="1">Uncharacterized protein</fullName>
    </submittedName>
</protein>
<proteinExistence type="predicted"/>